<evidence type="ECO:0000313" key="2">
    <source>
        <dbReference type="Proteomes" id="UP000571950"/>
    </source>
</evidence>
<dbReference type="AlphaFoldDB" id="A0A7W6FSM8"/>
<name>A0A7W6FSM8_9SPHN</name>
<dbReference type="Proteomes" id="UP000571950">
    <property type="component" value="Unassembled WGS sequence"/>
</dbReference>
<accession>A0A7W6FSM8</accession>
<comment type="caution">
    <text evidence="1">The sequence shown here is derived from an EMBL/GenBank/DDBJ whole genome shotgun (WGS) entry which is preliminary data.</text>
</comment>
<dbReference type="EMBL" id="JACIDT010000045">
    <property type="protein sequence ID" value="MBB3928917.1"/>
    <property type="molecule type" value="Genomic_DNA"/>
</dbReference>
<keyword evidence="2" id="KW-1185">Reference proteome</keyword>
<gene>
    <name evidence="1" type="ORF">GGR43_004662</name>
</gene>
<proteinExistence type="predicted"/>
<organism evidence="1 2">
    <name type="scientific">Sphingobium jiangsuense</name>
    <dbReference type="NCBI Taxonomy" id="870476"/>
    <lineage>
        <taxon>Bacteria</taxon>
        <taxon>Pseudomonadati</taxon>
        <taxon>Pseudomonadota</taxon>
        <taxon>Alphaproteobacteria</taxon>
        <taxon>Sphingomonadales</taxon>
        <taxon>Sphingomonadaceae</taxon>
        <taxon>Sphingobium</taxon>
    </lineage>
</organism>
<reference evidence="1 2" key="1">
    <citation type="submission" date="2020-08" db="EMBL/GenBank/DDBJ databases">
        <title>Genomic Encyclopedia of Type Strains, Phase IV (KMG-IV): sequencing the most valuable type-strain genomes for metagenomic binning, comparative biology and taxonomic classification.</title>
        <authorList>
            <person name="Goeker M."/>
        </authorList>
    </citation>
    <scope>NUCLEOTIDE SEQUENCE [LARGE SCALE GENOMIC DNA]</scope>
    <source>
        <strain evidence="1 2">DSM 26189</strain>
    </source>
</reference>
<sequence>MSDFTPGPWRVDPNANCDIQTSDGLLEVAATHPSLLTGGRNDPARARGNANLIAAAPELYEALSWFINDIDGTHTVMLDFDANVERARAALAKARGEL</sequence>
<protein>
    <submittedName>
        <fullName evidence="1">Uncharacterized protein</fullName>
    </submittedName>
</protein>
<evidence type="ECO:0000313" key="1">
    <source>
        <dbReference type="EMBL" id="MBB3928917.1"/>
    </source>
</evidence>
<dbReference type="RefSeq" id="WP_188074046.1">
    <property type="nucleotide sequence ID" value="NZ_BSPS01000150.1"/>
</dbReference>